<keyword evidence="1 4" id="KW-0489">Methyltransferase</keyword>
<dbReference type="GO" id="GO:0043565">
    <property type="term" value="F:sequence-specific DNA binding"/>
    <property type="evidence" value="ECO:0007669"/>
    <property type="project" value="TreeGrafter"/>
</dbReference>
<dbReference type="PATRIC" id="fig|1839936.3.peg.1212"/>
<gene>
    <name evidence="4" type="ORF">SBU_001198</name>
</gene>
<dbReference type="EC" id="2.1.1.72" evidence="4"/>
<dbReference type="Gene3D" id="3.40.50.150">
    <property type="entry name" value="Vaccinia Virus protein VP39"/>
    <property type="match status" value="2"/>
</dbReference>
<dbReference type="GO" id="GO:0009007">
    <property type="term" value="F:site-specific DNA-methyltransferase (adenine-specific) activity"/>
    <property type="evidence" value="ECO:0007669"/>
    <property type="project" value="UniProtKB-EC"/>
</dbReference>
<keyword evidence="3" id="KW-0949">S-adenosyl-L-methionine</keyword>
<evidence type="ECO:0000256" key="2">
    <source>
        <dbReference type="ARBA" id="ARBA00022679"/>
    </source>
</evidence>
<evidence type="ECO:0000313" key="5">
    <source>
        <dbReference type="Proteomes" id="UP000185779"/>
    </source>
</evidence>
<dbReference type="PANTHER" id="PTHR30481:SF4">
    <property type="entry name" value="SITE-SPECIFIC DNA-METHYLTRANSFERASE (ADENINE-SPECIFIC)"/>
    <property type="match status" value="1"/>
</dbReference>
<dbReference type="STRING" id="1839936.SBU_001198"/>
<dbReference type="GO" id="GO:0006298">
    <property type="term" value="P:mismatch repair"/>
    <property type="evidence" value="ECO:0007669"/>
    <property type="project" value="TreeGrafter"/>
</dbReference>
<dbReference type="PANTHER" id="PTHR30481">
    <property type="entry name" value="DNA ADENINE METHYLASE"/>
    <property type="match status" value="1"/>
</dbReference>
<dbReference type="InterPro" id="IPR029063">
    <property type="entry name" value="SAM-dependent_MTases_sf"/>
</dbReference>
<dbReference type="EMBL" id="LYOR01000006">
    <property type="protein sequence ID" value="OFV65789.1"/>
    <property type="molecule type" value="Genomic_DNA"/>
</dbReference>
<protein>
    <submittedName>
        <fullName evidence="4">D12 class N6 adenine-specific DNA methyltransferase</fullName>
        <ecNumber evidence="4">2.1.1.72</ecNumber>
    </submittedName>
</protein>
<dbReference type="Pfam" id="PF02086">
    <property type="entry name" value="MethyltransfD12"/>
    <property type="match status" value="1"/>
</dbReference>
<dbReference type="GO" id="GO:0032259">
    <property type="term" value="P:methylation"/>
    <property type="evidence" value="ECO:0007669"/>
    <property type="project" value="UniProtKB-KW"/>
</dbReference>
<organism evidence="4 5">
    <name type="scientific">Candidatus Syntropharchaeum butanivorans</name>
    <dbReference type="NCBI Taxonomy" id="1839936"/>
    <lineage>
        <taxon>Archaea</taxon>
        <taxon>Methanobacteriati</taxon>
        <taxon>Methanobacteriota</taxon>
        <taxon>Stenosarchaea group</taxon>
        <taxon>Methanomicrobia</taxon>
        <taxon>Methanosarcinales</taxon>
        <taxon>ANME-2 cluster</taxon>
        <taxon>Candidatus Syntropharchaeum</taxon>
    </lineage>
</organism>
<accession>A0A1F2P3E9</accession>
<sequence>MQVKELSISLSEDENIEIEEVRSYLVEEMKKGKKSGKLLAIRWYGGKFSHLDWLLPLLPKCHHFCEPFGGSAAVLLNREPSPVETYNDIDGDVATFFRVLRDKPEELIEKLVFTPFSREELRKAYEMRRRKDLHEVERARLFFIRAEQVRIGLAQTSTAGRWAWCKLTSRRGMSGAVSRWLNRIDALWAVAERLRRVQIENRDAFEVMLKYDSPQTLFYLDPPYPHDSRGDINAYGYEMTEKEHEKLAEILHSIKAKAAISGYLSPLTKKLYSDWTRIDAPTKIIHSAKKPRTESLWINYNIEKIGEETIQRLKEMGCKFHVRQ</sequence>
<dbReference type="AlphaFoldDB" id="A0A1F2P3E9"/>
<keyword evidence="2 4" id="KW-0808">Transferase</keyword>
<dbReference type="GO" id="GO:0009307">
    <property type="term" value="P:DNA restriction-modification system"/>
    <property type="evidence" value="ECO:0007669"/>
    <property type="project" value="InterPro"/>
</dbReference>
<evidence type="ECO:0000313" key="4">
    <source>
        <dbReference type="EMBL" id="OFV65789.1"/>
    </source>
</evidence>
<dbReference type="InterPro" id="IPR012263">
    <property type="entry name" value="M_m6A_EcoRV"/>
</dbReference>
<proteinExistence type="predicted"/>
<evidence type="ECO:0000256" key="1">
    <source>
        <dbReference type="ARBA" id="ARBA00022603"/>
    </source>
</evidence>
<comment type="caution">
    <text evidence="4">The sequence shown here is derived from an EMBL/GenBank/DDBJ whole genome shotgun (WGS) entry which is preliminary data.</text>
</comment>
<dbReference type="SUPFAM" id="SSF53335">
    <property type="entry name" value="S-adenosyl-L-methionine-dependent methyltransferases"/>
    <property type="match status" value="1"/>
</dbReference>
<dbReference type="GO" id="GO:1904047">
    <property type="term" value="F:S-adenosyl-L-methionine binding"/>
    <property type="evidence" value="ECO:0007669"/>
    <property type="project" value="TreeGrafter"/>
</dbReference>
<dbReference type="PRINTS" id="PR00505">
    <property type="entry name" value="D12N6MTFRASE"/>
</dbReference>
<dbReference type="PIRSF" id="PIRSF000398">
    <property type="entry name" value="M_m6A_EcoRV"/>
    <property type="match status" value="1"/>
</dbReference>
<dbReference type="Proteomes" id="UP000185779">
    <property type="component" value="Unassembled WGS sequence"/>
</dbReference>
<reference evidence="4" key="1">
    <citation type="submission" date="2016-05" db="EMBL/GenBank/DDBJ databases">
        <title>Microbial consortia oxidize butane by reversing methanogenesis.</title>
        <authorList>
            <person name="Laso-Perez R."/>
            <person name="Richter M."/>
            <person name="Wegener G."/>
            <person name="Musat F."/>
        </authorList>
    </citation>
    <scope>NUCLEOTIDE SEQUENCE [LARGE SCALE GENOMIC DNA]</scope>
    <source>
        <strain evidence="4">BOX1</strain>
    </source>
</reference>
<keyword evidence="5" id="KW-1185">Reference proteome</keyword>
<dbReference type="InterPro" id="IPR012327">
    <property type="entry name" value="MeTrfase_D12"/>
</dbReference>
<name>A0A1F2P3E9_9EURY</name>
<evidence type="ECO:0000256" key="3">
    <source>
        <dbReference type="ARBA" id="ARBA00022691"/>
    </source>
</evidence>